<keyword evidence="4" id="KW-1185">Reference proteome</keyword>
<evidence type="ECO:0000256" key="1">
    <source>
        <dbReference type="ARBA" id="ARBA00022676"/>
    </source>
</evidence>
<protein>
    <submittedName>
        <fullName evidence="3">Heptosyltransferase-1</fullName>
        <ecNumber evidence="3">2.4.-.-</ecNumber>
    </submittedName>
</protein>
<accession>A0A841K9W0</accession>
<reference evidence="3 4" key="1">
    <citation type="submission" date="2020-08" db="EMBL/GenBank/DDBJ databases">
        <title>Genomic Encyclopedia of Type Strains, Phase IV (KMG-IV): sequencing the most valuable type-strain genomes for metagenomic binning, comparative biology and taxonomic classification.</title>
        <authorList>
            <person name="Goeker M."/>
        </authorList>
    </citation>
    <scope>NUCLEOTIDE SEQUENCE [LARGE SCALE GENOMIC DNA]</scope>
    <source>
        <strain evidence="3 4">DSM 103733</strain>
    </source>
</reference>
<organism evidence="3 4">
    <name type="scientific">Silvibacterium bohemicum</name>
    <dbReference type="NCBI Taxonomy" id="1577686"/>
    <lineage>
        <taxon>Bacteria</taxon>
        <taxon>Pseudomonadati</taxon>
        <taxon>Acidobacteriota</taxon>
        <taxon>Terriglobia</taxon>
        <taxon>Terriglobales</taxon>
        <taxon>Acidobacteriaceae</taxon>
        <taxon>Silvibacterium</taxon>
    </lineage>
</organism>
<dbReference type="InterPro" id="IPR002201">
    <property type="entry name" value="Glyco_trans_9"/>
</dbReference>
<dbReference type="Proteomes" id="UP000538666">
    <property type="component" value="Unassembled WGS sequence"/>
</dbReference>
<dbReference type="AlphaFoldDB" id="A0A841K9W0"/>
<evidence type="ECO:0000313" key="3">
    <source>
        <dbReference type="EMBL" id="MBB6147074.1"/>
    </source>
</evidence>
<dbReference type="CDD" id="cd03789">
    <property type="entry name" value="GT9_LPS_heptosyltransferase"/>
    <property type="match status" value="1"/>
</dbReference>
<keyword evidence="1 3" id="KW-0328">Glycosyltransferase</keyword>
<dbReference type="EC" id="2.4.-.-" evidence="3"/>
<comment type="caution">
    <text evidence="3">The sequence shown here is derived from an EMBL/GenBank/DDBJ whole genome shotgun (WGS) entry which is preliminary data.</text>
</comment>
<dbReference type="InterPro" id="IPR051199">
    <property type="entry name" value="LPS_LOS_Heptosyltrfase"/>
</dbReference>
<dbReference type="SUPFAM" id="SSF53756">
    <property type="entry name" value="UDP-Glycosyltransferase/glycogen phosphorylase"/>
    <property type="match status" value="1"/>
</dbReference>
<gene>
    <name evidence="3" type="ORF">HNQ77_005059</name>
</gene>
<dbReference type="PANTHER" id="PTHR30160:SF19">
    <property type="entry name" value="LIPOPOLYSACCHARIDE HEPTOSYLTRANSFERASE 1"/>
    <property type="match status" value="1"/>
</dbReference>
<dbReference type="PANTHER" id="PTHR30160">
    <property type="entry name" value="TETRAACYLDISACCHARIDE 4'-KINASE-RELATED"/>
    <property type="match status" value="1"/>
</dbReference>
<dbReference type="GO" id="GO:0005829">
    <property type="term" value="C:cytosol"/>
    <property type="evidence" value="ECO:0007669"/>
    <property type="project" value="TreeGrafter"/>
</dbReference>
<keyword evidence="2 3" id="KW-0808">Transferase</keyword>
<dbReference type="GO" id="GO:0009244">
    <property type="term" value="P:lipopolysaccharide core region biosynthetic process"/>
    <property type="evidence" value="ECO:0007669"/>
    <property type="project" value="TreeGrafter"/>
</dbReference>
<evidence type="ECO:0000256" key="2">
    <source>
        <dbReference type="ARBA" id="ARBA00022679"/>
    </source>
</evidence>
<sequence>MPMEEKQLRVLIVRLGAMGDILHALPAVTALRQAHPEWFLGWAVEPQWRGLLCADDCKERGPAMPLVDQIHLVPAKQWARAPLQAQTFRAVRQLRRELGTAHYDICLDLQGAVRSAAIARWARAARLIGEDQPREPLARWFFSERVPTQGRHVIEQAIEVVNQVAGESLPYAPAWLPADQKAECNADKLAQPFVLLNPGAGWGAKRWPIDRYATVARALHSLGYTIVVNAGPGEEALGTELRNIAGEFVQTVQPTLTELIAITRRAALVIAGDTGPLHLASALGKPVVAIFGPTDPARNGPFGGSFRVLRHPESKRDHTRRSEPEAGLLTIPPAAVIEAAKELLQELR</sequence>
<proteinExistence type="predicted"/>
<dbReference type="Gene3D" id="3.40.50.2000">
    <property type="entry name" value="Glycogen Phosphorylase B"/>
    <property type="match status" value="2"/>
</dbReference>
<name>A0A841K9W0_9BACT</name>
<dbReference type="EMBL" id="JACHEK010000012">
    <property type="protein sequence ID" value="MBB6147074.1"/>
    <property type="molecule type" value="Genomic_DNA"/>
</dbReference>
<dbReference type="Pfam" id="PF01075">
    <property type="entry name" value="Glyco_transf_9"/>
    <property type="match status" value="1"/>
</dbReference>
<evidence type="ECO:0000313" key="4">
    <source>
        <dbReference type="Proteomes" id="UP000538666"/>
    </source>
</evidence>
<dbReference type="GO" id="GO:0008713">
    <property type="term" value="F:ADP-heptose-lipopolysaccharide heptosyltransferase activity"/>
    <property type="evidence" value="ECO:0007669"/>
    <property type="project" value="TreeGrafter"/>
</dbReference>